<name>A0A1I0RPR7_9RHOB</name>
<reference evidence="3 4" key="1">
    <citation type="submission" date="2016-10" db="EMBL/GenBank/DDBJ databases">
        <authorList>
            <person name="de Groot N.N."/>
        </authorList>
    </citation>
    <scope>NUCLEOTIDE SEQUENCE [LARGE SCALE GENOMIC DNA]</scope>
    <source>
        <strain evidence="3 4">DSM 17925</strain>
    </source>
</reference>
<sequence>MVLGETLQLLIVVFMAIGLALLLYRFAFQRSHGHALTREARAVPNLPVFLFEGQTLIDATPAAQTIVDRMPTNESEFDALVGFLAPLFPSLPVAIAEMSSNGAQNIVHPDDETLSVRLLRDGPRLRLTLDSAQHVDATLRYKELEEDAFRKEAETHKTICQNAPQLIWQENNEGQVVWANATYLRYADLHVRADENIGQAWPKKRLFSDAPFPIAHDALPLTKRRSLQLHGEEAEHWFNVTSMPTANGALHYAIDANEIMRAEESQKAFVTTISNTFAQLSIGLAVFDRKRRLASYNPAFGDLTGLPASFLVGRPSIEIVLDQLREMRKLPEPKDYSSFREQFSALETAAQQGTYVENWDMPDGQTYRVTGKPHPGGALAFLFEDITAEISLTRRFRSEIETSQAVIDSMPDAIAVFSASQSLVISNVAYSEMWADDVTPDSIAYDLRIALRQWKSGCVSSAVWRRIESFAGSLSEREAWSETVVLKDGRQVACSVTPLKGSMTMVKFTPRTTRSLTLEKLTAPDFALQQRKV</sequence>
<feature type="transmembrane region" description="Helical" evidence="1">
    <location>
        <begin position="6"/>
        <end position="28"/>
    </location>
</feature>
<evidence type="ECO:0000259" key="2">
    <source>
        <dbReference type="PROSITE" id="PS50112"/>
    </source>
</evidence>
<dbReference type="Pfam" id="PF12860">
    <property type="entry name" value="PAS_7"/>
    <property type="match status" value="1"/>
</dbReference>
<evidence type="ECO:0000256" key="1">
    <source>
        <dbReference type="SAM" id="Phobius"/>
    </source>
</evidence>
<keyword evidence="1" id="KW-0812">Transmembrane</keyword>
<dbReference type="AlphaFoldDB" id="A0A1I0RPR7"/>
<dbReference type="Proteomes" id="UP000199167">
    <property type="component" value="Unassembled WGS sequence"/>
</dbReference>
<keyword evidence="1" id="KW-0472">Membrane</keyword>
<accession>A0A1I0RPR7</accession>
<dbReference type="Gene3D" id="3.30.450.20">
    <property type="entry name" value="PAS domain"/>
    <property type="match status" value="1"/>
</dbReference>
<dbReference type="STRING" id="364200.SAMN04488515_3066"/>
<evidence type="ECO:0000313" key="4">
    <source>
        <dbReference type="Proteomes" id="UP000199167"/>
    </source>
</evidence>
<dbReference type="PROSITE" id="PS50112">
    <property type="entry name" value="PAS"/>
    <property type="match status" value="1"/>
</dbReference>
<gene>
    <name evidence="3" type="ORF">SAMN04488515_3066</name>
</gene>
<dbReference type="InterPro" id="IPR035965">
    <property type="entry name" value="PAS-like_dom_sf"/>
</dbReference>
<proteinExistence type="predicted"/>
<organism evidence="3 4">
    <name type="scientific">Cognatiyoonia koreensis</name>
    <dbReference type="NCBI Taxonomy" id="364200"/>
    <lineage>
        <taxon>Bacteria</taxon>
        <taxon>Pseudomonadati</taxon>
        <taxon>Pseudomonadota</taxon>
        <taxon>Alphaproteobacteria</taxon>
        <taxon>Rhodobacterales</taxon>
        <taxon>Paracoccaceae</taxon>
        <taxon>Cognatiyoonia</taxon>
    </lineage>
</organism>
<keyword evidence="4" id="KW-1185">Reference proteome</keyword>
<dbReference type="EMBL" id="FOIZ01000002">
    <property type="protein sequence ID" value="SEW43346.1"/>
    <property type="molecule type" value="Genomic_DNA"/>
</dbReference>
<protein>
    <submittedName>
        <fullName evidence="3">PAS fold</fullName>
    </submittedName>
</protein>
<keyword evidence="1" id="KW-1133">Transmembrane helix</keyword>
<evidence type="ECO:0000313" key="3">
    <source>
        <dbReference type="EMBL" id="SEW43346.1"/>
    </source>
</evidence>
<dbReference type="CDD" id="cd00130">
    <property type="entry name" value="PAS"/>
    <property type="match status" value="1"/>
</dbReference>
<dbReference type="SUPFAM" id="SSF55785">
    <property type="entry name" value="PYP-like sensor domain (PAS domain)"/>
    <property type="match status" value="1"/>
</dbReference>
<feature type="domain" description="PAS" evidence="2">
    <location>
        <begin position="265"/>
        <end position="353"/>
    </location>
</feature>
<dbReference type="InterPro" id="IPR000014">
    <property type="entry name" value="PAS"/>
</dbReference>